<comment type="caution">
    <text evidence="2">The sequence shown here is derived from an EMBL/GenBank/DDBJ whole genome shotgun (WGS) entry which is preliminary data.</text>
</comment>
<dbReference type="Proteomes" id="UP001150879">
    <property type="component" value="Unassembled WGS sequence"/>
</dbReference>
<proteinExistence type="predicted"/>
<sequence>MEQPPRKKKFSGQEERALIDKYKIKFEGPVFPACWPEQNLAIFTIIRKIEGIKYNTYLEQTQSNTPKGIQKAKTVNKVNRLVSAAYDCRRLEANEWTWRSKTELPLLSFFEEDIECRKCQQRRWVPDFCATTLNEGRVQTAHAEMDICQCSESDIDGYEAIDKNAIFAGQPHAGITDISVPEIRTKYPDRVIGLRRTPILGAALQGHANLVACPVKDADHIMFPFLIIEAKSEIQTSGFTAIEKQTAFPIKRLLDIQKDLRKRRQEPEGHSLVWFLAFSGDEWRLYGCVPRGDETRIFDLWHGCIQRHDSALQLCLIVDFICDWAFNIHRNEITRLLSGGTNDIISSSLSSPHGRDTHETKPQHPPSRERQSVIRDTNKVFFSFRHLTLPDVASELIALLNPPGSGVKDTSQQAIRLLSLFNLESPLLITASVIRILQGLWTGATSKHPFIYSDERICAHISFQSYIRPSDFRIVRKISCITASFSAINSLQHLAGTTIPVPSVYPNVHRRKFLPLARLSGVDSLRAAARNLRLTLWVTQRTSTTRSSCNWEEKAYQGEFVSSIWDKLEYYSPGVLRFPMFEHSSELRRIPAGDEPQSSDLQGFLKQGNHQLLHGAALLKTPDSSLKPLYPQYCLAVFDGSDLDNRPRLGNKLLRLITTGALFQGKFMSTVTTEDREFIHDWSSRLRRGDS</sequence>
<dbReference type="EMBL" id="JAPQKP010000006">
    <property type="protein sequence ID" value="KAJ5185803.1"/>
    <property type="molecule type" value="Genomic_DNA"/>
</dbReference>
<keyword evidence="3" id="KW-1185">Reference proteome</keyword>
<accession>A0A9W9IVH3</accession>
<evidence type="ECO:0000313" key="2">
    <source>
        <dbReference type="EMBL" id="KAJ5185803.1"/>
    </source>
</evidence>
<evidence type="ECO:0000313" key="3">
    <source>
        <dbReference type="Proteomes" id="UP001150879"/>
    </source>
</evidence>
<feature type="region of interest" description="Disordered" evidence="1">
    <location>
        <begin position="347"/>
        <end position="372"/>
    </location>
</feature>
<reference evidence="2" key="1">
    <citation type="submission" date="2022-11" db="EMBL/GenBank/DDBJ databases">
        <authorList>
            <person name="Petersen C."/>
        </authorList>
    </citation>
    <scope>NUCLEOTIDE SEQUENCE</scope>
    <source>
        <strain evidence="2">IBT 16849</strain>
    </source>
</reference>
<dbReference type="AlphaFoldDB" id="A0A9W9IVH3"/>
<protein>
    <submittedName>
        <fullName evidence="2">Peptidase S58 DmpA/arginine biosynthesis protein ArgJ</fullName>
    </submittedName>
</protein>
<gene>
    <name evidence="2" type="ORF">N7472_010643</name>
</gene>
<organism evidence="2 3">
    <name type="scientific">Penicillium cf. griseofulvum</name>
    <dbReference type="NCBI Taxonomy" id="2972120"/>
    <lineage>
        <taxon>Eukaryota</taxon>
        <taxon>Fungi</taxon>
        <taxon>Dikarya</taxon>
        <taxon>Ascomycota</taxon>
        <taxon>Pezizomycotina</taxon>
        <taxon>Eurotiomycetes</taxon>
        <taxon>Eurotiomycetidae</taxon>
        <taxon>Eurotiales</taxon>
        <taxon>Aspergillaceae</taxon>
        <taxon>Penicillium</taxon>
    </lineage>
</organism>
<name>A0A9W9IVH3_9EURO</name>
<evidence type="ECO:0000256" key="1">
    <source>
        <dbReference type="SAM" id="MobiDB-lite"/>
    </source>
</evidence>
<feature type="compositionally biased region" description="Basic and acidic residues" evidence="1">
    <location>
        <begin position="353"/>
        <end position="372"/>
    </location>
</feature>
<reference evidence="2" key="2">
    <citation type="journal article" date="2023" name="IMA Fungus">
        <title>Comparative genomic study of the Penicillium genus elucidates a diverse pangenome and 15 lateral gene transfer events.</title>
        <authorList>
            <person name="Petersen C."/>
            <person name="Sorensen T."/>
            <person name="Nielsen M.R."/>
            <person name="Sondergaard T.E."/>
            <person name="Sorensen J.L."/>
            <person name="Fitzpatrick D.A."/>
            <person name="Frisvad J.C."/>
            <person name="Nielsen K.L."/>
        </authorList>
    </citation>
    <scope>NUCLEOTIDE SEQUENCE</scope>
    <source>
        <strain evidence="2">IBT 16849</strain>
    </source>
</reference>
<dbReference type="OrthoDB" id="3538597at2759"/>